<evidence type="ECO:0000313" key="3">
    <source>
        <dbReference type="EMBL" id="KAK1162453.1"/>
    </source>
</evidence>
<dbReference type="InterPro" id="IPR003961">
    <property type="entry name" value="FN3_dom"/>
</dbReference>
<reference evidence="3" key="1">
    <citation type="submission" date="2022-02" db="EMBL/GenBank/DDBJ databases">
        <title>Atlantic sturgeon de novo genome assembly.</title>
        <authorList>
            <person name="Stock M."/>
            <person name="Klopp C."/>
            <person name="Guiguen Y."/>
            <person name="Cabau C."/>
            <person name="Parinello H."/>
            <person name="Santidrian Yebra-Pimentel E."/>
            <person name="Kuhl H."/>
            <person name="Dirks R.P."/>
            <person name="Guessner J."/>
            <person name="Wuertz S."/>
            <person name="Du K."/>
            <person name="Schartl M."/>
        </authorList>
    </citation>
    <scope>NUCLEOTIDE SEQUENCE</scope>
    <source>
        <strain evidence="3">STURGEONOMICS-FGT-2020</strain>
        <tissue evidence="3">Whole blood</tissue>
    </source>
</reference>
<feature type="domain" description="Fibronectin type-III" evidence="2">
    <location>
        <begin position="2240"/>
        <end position="2325"/>
    </location>
</feature>
<feature type="domain" description="Fibronectin type-III" evidence="2">
    <location>
        <begin position="780"/>
        <end position="865"/>
    </location>
</feature>
<dbReference type="InterPro" id="IPR036116">
    <property type="entry name" value="FN3_sf"/>
</dbReference>
<dbReference type="EMBL" id="JAGXEW010000016">
    <property type="protein sequence ID" value="KAK1162453.1"/>
    <property type="molecule type" value="Genomic_DNA"/>
</dbReference>
<feature type="domain" description="Fibronectin type-III" evidence="2">
    <location>
        <begin position="1813"/>
        <end position="1899"/>
    </location>
</feature>
<name>A0AAD8FZZ0_ACIOX</name>
<accession>A0AAD8FZZ0</accession>
<dbReference type="PANTHER" id="PTHR46708:SF10">
    <property type="entry name" value="RECEPTOR-TYPE TYROSINE-PROTEIN PHOSPHATASE ETA-LIKE"/>
    <property type="match status" value="1"/>
</dbReference>
<feature type="domain" description="Fibronectin type-III" evidence="2">
    <location>
        <begin position="2326"/>
        <end position="2412"/>
    </location>
</feature>
<comment type="caution">
    <text evidence="3">The sequence shown here is derived from an EMBL/GenBank/DDBJ whole genome shotgun (WGS) entry which is preliminary data.</text>
</comment>
<keyword evidence="1" id="KW-0677">Repeat</keyword>
<protein>
    <submittedName>
        <fullName evidence="3">Fibronectin-like</fullName>
    </submittedName>
</protein>
<dbReference type="PANTHER" id="PTHR46708">
    <property type="entry name" value="TENASCIN"/>
    <property type="match status" value="1"/>
</dbReference>
<evidence type="ECO:0000313" key="4">
    <source>
        <dbReference type="Proteomes" id="UP001230051"/>
    </source>
</evidence>
<dbReference type="SMART" id="SM00060">
    <property type="entry name" value="FN3"/>
    <property type="match status" value="24"/>
</dbReference>
<feature type="domain" description="Fibronectin type-III" evidence="2">
    <location>
        <begin position="1125"/>
        <end position="1209"/>
    </location>
</feature>
<dbReference type="SUPFAM" id="SSF49265">
    <property type="entry name" value="Fibronectin type III"/>
    <property type="match status" value="13"/>
</dbReference>
<feature type="domain" description="Fibronectin type-III" evidence="2">
    <location>
        <begin position="1468"/>
        <end position="1554"/>
    </location>
</feature>
<dbReference type="CDD" id="cd00063">
    <property type="entry name" value="FN3"/>
    <property type="match status" value="24"/>
</dbReference>
<organism evidence="3 4">
    <name type="scientific">Acipenser oxyrinchus oxyrinchus</name>
    <dbReference type="NCBI Taxonomy" id="40147"/>
    <lineage>
        <taxon>Eukaryota</taxon>
        <taxon>Metazoa</taxon>
        <taxon>Chordata</taxon>
        <taxon>Craniata</taxon>
        <taxon>Vertebrata</taxon>
        <taxon>Euteleostomi</taxon>
        <taxon>Actinopterygii</taxon>
        <taxon>Chondrostei</taxon>
        <taxon>Acipenseriformes</taxon>
        <taxon>Acipenseridae</taxon>
        <taxon>Acipenser</taxon>
    </lineage>
</organism>
<dbReference type="InterPro" id="IPR013783">
    <property type="entry name" value="Ig-like_fold"/>
</dbReference>
<dbReference type="PROSITE" id="PS50853">
    <property type="entry name" value="FN3"/>
    <property type="match status" value="24"/>
</dbReference>
<feature type="domain" description="Fibronectin type-III" evidence="2">
    <location>
        <begin position="1383"/>
        <end position="1467"/>
    </location>
</feature>
<dbReference type="Pfam" id="PF00041">
    <property type="entry name" value="fn3"/>
    <property type="match status" value="24"/>
</dbReference>
<feature type="domain" description="Fibronectin type-III" evidence="2">
    <location>
        <begin position="1900"/>
        <end position="1985"/>
    </location>
</feature>
<sequence length="2465" mass="259865">MVTEQELSKKMVTVGSDEGISVFALNQDRYTADMTVVLPASALGTEYYIVAPQGIYFLSQFAVINEFDTNEVTVTVSGMLFFNGTTYSDKQNFSFTLTSNQVIQFQSITELTGTRIVSSEPVAVISGNVCLNYKGDTACDVVLTELYPVNSWGTAFVVFPLLLNKDLKDRITILSAEPNNTVYIATENTTTQSLVLQEGSFTALELTGPMSINSTKPVMLTYLFTGGRNFNFSSFNTADPFLSNIVPSSSYSDTYTFITIANYENYIMVVAHQSDLTGFSLDGQPLETFSPEETQAFGFSAKLVYLGIAGGHHVITHESATFGIYVFGLGYYVSFGYTIRNDLLLSGKNIIGKLKSTGITTSSISVSWSTPNGSAISYRVEVIGNPSKNLTVSTAFTEITGLVPGSNYTLRVIALAADNVTELDAVTITKFTKPDIVANLTTSNITTTSIALSWSAPNGNAIGYRVEAIGNPSKNLTVNTLFTDITGLVPGSNYTLRVIALAADNVTEGEAVTISRFTKPDIAVNLTAENITTTSLALSWRAPNGNAIGYRVEVIGNPSKNLTVNTLFTDITGLVPCSNYTLRIIALAADNVTEGDAVTITIFTKPDITPNLTASNITTTSIALSWSVPNGNAIGYRVEAIGNPSKNLTVNTLFTDITGLVPGSNYTLRVIALAADNVTEGEAVTISRFTKPDIAVNLTASNITTTSIALSWSVPNGNAIGYRVEAIGNPSKNLTVNTVFTDITGLVPGSNYTLRVIALAADNVTEGDAVTISRFTKPDIAPNLTASNITTTSIALSWSAPNGNAIGYRVEAIGNPSKNLTVNTVFTEITGLVPGSNYTLRVIALAADNVTEGDAVTISRFTKPDIAVNLTAENITTTSLALSWRAPNGNAIGYRVEAIGNPSKNLTVNTLFTDITGLVPGSNYTLRIIALAADNVTEGDAVTITIFTKPDIAPNLTASNITTTSIALSWSAPNGNAIGYRVEAIGNPSKNLTVNTLFTEITGLVPGSNYTLRVIALAADNVTEGDAVTISRFTKPDIAVNLTAENITTTSLALSWSAPNGNAIGYRVEAIGNPSKNLTVNTLFTEITGLVPGSNYTLRVIALAADNVTEGDAVTISRFTKPDIAVNLTAENITTTSLALSWSAPNGNAIGYRVEAIGNPSKNLTVNTLFTDITGLVPGSNYTLRIIALAADNVTEGDAVTITIFTKPDIAPNLTASNITTTSIALSWSAPNGNAIGYRVEAIGNPSKNLTVNTLFTDITGLVPGSNYTLRVIALAADNVTEGDAVTISRFTKPDIAVNLTAENITTTSIALSWSAPNGNAIGYRVEAIGNPSKNLTVNTLFTEITGLVPGSNYTLRVIALAADNVTEGDAVTISRFTKPDIAVNLTAENITTTSLALRWSAPNGNAIGYRVEAIGNPSKNLTVNTLFTDITGLVPGSNYTLRIIALAADNVTEGDAVTITIFTKPDIAPNLTASNITTTSIALSWSAPNGNAIGYRVEVIGNPSKNLTVNTLFTDITGLVPGSNYTLRVIALAADNVTEGDAVTISRFTKPDIAVNLTAENITTTSIALSWSAPNGNAIGYRVEAIGNPSKNLTVNTLFTDITGLVPGSNYTLRVIALAADNVTEGDAVTISRFTKPDIAPNFTASNITTTSIALSWSVPNGNAIGYRVEAIGNPSKNLTVNTVFTEITGLVPGSNYTLRVIALAADNVTEGDAVTISRFTKPDIAVNLTAENITTTSLALSWSAPNGNAIGYRVEAIGNPSKNLTVNTLFTDITGLVPGSNYTLRIIALAADNVTEGDAVTIYNLYKYPDITPNLTASNITTTSLALSWSAPNGNAIGYRVEAIGNPSKNLTVNTLFTDITGLVPGSNYTLRIIALAADNVTEGDAVTITIFTKPDIAPNLTATNITTTSIALSWSVPNGNAIGYRVEAIGNPSKNLTVNTVFTEITGLVPGSNYTLRVIALAADNVTEGDAVTISRFTKPDIAVNLTAENITTTSLALSWSAPNGNAIGYRVGNPSKNLTVNTLFTDITGLVPGSNYTLRIIALAADNVTEGDAVTITIFTKPDIAPNLTASNITTTSIALSWSAPNGNAIGYRVEAIGNPSKNLTVKTLFTKITGLVPGSNYTLRVIALAADNVTEGDAVTISRFTKPDIAANLTASNIRTTSIALSWSAPNGNAIGYRVEAIDKPSKNLTVNTLFTDITGLVPGSNYTLRIIALAADNVTEGDAVTITIFTKPDIAPNLTASNITTTSIALSWSAPNGNAIGYGVEAIGNPSKNLTVNTLFTEITGLVPGSNYTLRVIALAADNVTEGDAVTISRFTKPDIATNLTASNISTTSIALSWSASNGNAISYRVEAIGNPSKNLTVNTLFTDITGLVPGSNYTLRVIALAADNVTEGDAVTITRFTSGLDATLRMQLSVSASAKKEEKELESMILPEIKKYIEQYLPDNRFNLTWKGLRRKNP</sequence>
<feature type="domain" description="Fibronectin type-III" evidence="2">
    <location>
        <begin position="523"/>
        <end position="607"/>
    </location>
</feature>
<feature type="domain" description="Fibronectin type-III" evidence="2">
    <location>
        <begin position="1640"/>
        <end position="1725"/>
    </location>
</feature>
<dbReference type="InterPro" id="IPR035234">
    <property type="entry name" value="IgGFc-bd_N"/>
</dbReference>
<dbReference type="Pfam" id="PF17517">
    <property type="entry name" value="IgGFc_binding"/>
    <property type="match status" value="1"/>
</dbReference>
<feature type="domain" description="Fibronectin type-III" evidence="2">
    <location>
        <begin position="866"/>
        <end position="952"/>
    </location>
</feature>
<feature type="domain" description="Fibronectin type-III" evidence="2">
    <location>
        <begin position="1038"/>
        <end position="1124"/>
    </location>
</feature>
<dbReference type="Gene3D" id="2.60.40.10">
    <property type="entry name" value="Immunoglobulins"/>
    <property type="match status" value="24"/>
</dbReference>
<feature type="domain" description="Fibronectin type-III" evidence="2">
    <location>
        <begin position="1986"/>
        <end position="2067"/>
    </location>
</feature>
<feature type="domain" description="Fibronectin type-III" evidence="2">
    <location>
        <begin position="695"/>
        <end position="779"/>
    </location>
</feature>
<feature type="domain" description="Fibronectin type-III" evidence="2">
    <location>
        <begin position="1726"/>
        <end position="1812"/>
    </location>
</feature>
<evidence type="ECO:0000256" key="1">
    <source>
        <dbReference type="ARBA" id="ARBA00022737"/>
    </source>
</evidence>
<proteinExistence type="predicted"/>
<feature type="domain" description="Fibronectin type-III" evidence="2">
    <location>
        <begin position="608"/>
        <end position="694"/>
    </location>
</feature>
<keyword evidence="4" id="KW-1185">Reference proteome</keyword>
<feature type="domain" description="Fibronectin type-III" evidence="2">
    <location>
        <begin position="350"/>
        <end position="435"/>
    </location>
</feature>
<gene>
    <name evidence="3" type="primary">PTPRJ</name>
    <name evidence="3" type="ORF">AOXY_G17319</name>
</gene>
<feature type="domain" description="Fibronectin type-III" evidence="2">
    <location>
        <begin position="1210"/>
        <end position="1295"/>
    </location>
</feature>
<feature type="domain" description="Fibronectin type-III" evidence="2">
    <location>
        <begin position="2156"/>
        <end position="2239"/>
    </location>
</feature>
<evidence type="ECO:0000259" key="2">
    <source>
        <dbReference type="PROSITE" id="PS50853"/>
    </source>
</evidence>
<feature type="domain" description="Fibronectin type-III" evidence="2">
    <location>
        <begin position="436"/>
        <end position="522"/>
    </location>
</feature>
<feature type="domain" description="Fibronectin type-III" evidence="2">
    <location>
        <begin position="2068"/>
        <end position="2154"/>
    </location>
</feature>
<feature type="domain" description="Fibronectin type-III" evidence="2">
    <location>
        <begin position="953"/>
        <end position="1037"/>
    </location>
</feature>
<dbReference type="InterPro" id="IPR050991">
    <property type="entry name" value="ECM_Regulatory_Proteins"/>
</dbReference>
<dbReference type="Proteomes" id="UP001230051">
    <property type="component" value="Unassembled WGS sequence"/>
</dbReference>
<feature type="domain" description="Fibronectin type-III" evidence="2">
    <location>
        <begin position="1555"/>
        <end position="1639"/>
    </location>
</feature>
<feature type="domain" description="Fibronectin type-III" evidence="2">
    <location>
        <begin position="1296"/>
        <end position="1382"/>
    </location>
</feature>